<proteinExistence type="predicted"/>
<evidence type="ECO:0000313" key="1">
    <source>
        <dbReference type="EMBL" id="OIR11220.1"/>
    </source>
</evidence>
<name>A0A1J5TBS4_9ARCH</name>
<dbReference type="PANTHER" id="PTHR43657:SF1">
    <property type="entry name" value="ALTERED INHERITANCE OF MITOCHONDRIA PROTEIN 24, MITOCHONDRIAL"/>
    <property type="match status" value="1"/>
</dbReference>
<accession>A0A1J5TBS4</accession>
<reference evidence="1 2" key="1">
    <citation type="submission" date="2016-08" db="EMBL/GenBank/DDBJ databases">
        <title>New Insights into Marine Group III Euryarchaeota, from dark to light.</title>
        <authorList>
            <person name="Haro-Moreno J.M."/>
            <person name="Rodriguez-Valera F."/>
            <person name="Lopez-Garcia P."/>
            <person name="Moreira D."/>
            <person name="Martin-Cuadrado A.B."/>
        </authorList>
    </citation>
    <scope>NUCLEOTIDE SEQUENCE [LARGE SCALE GENOMIC DNA]</scope>
    <source>
        <strain evidence="1">CG-Epi6</strain>
    </source>
</reference>
<comment type="caution">
    <text evidence="1">The sequence shown here is derived from an EMBL/GenBank/DDBJ whole genome shotgun (WGS) entry which is preliminary data.</text>
</comment>
<dbReference type="AlphaFoldDB" id="A0A1J5TBS4"/>
<dbReference type="NCBIfam" id="TIGR00266">
    <property type="entry name" value="TIGR00266 family protein"/>
    <property type="match status" value="1"/>
</dbReference>
<dbReference type="Proteomes" id="UP000183403">
    <property type="component" value="Unassembled WGS sequence"/>
</dbReference>
<dbReference type="EMBL" id="MIYV01000020">
    <property type="protein sequence ID" value="OIR11220.1"/>
    <property type="molecule type" value="Genomic_DNA"/>
</dbReference>
<gene>
    <name evidence="1" type="ORF">BEU03_00535</name>
</gene>
<dbReference type="Pfam" id="PF01987">
    <property type="entry name" value="AIM24"/>
    <property type="match status" value="1"/>
</dbReference>
<dbReference type="SUPFAM" id="SSF51219">
    <property type="entry name" value="TRAP-like"/>
    <property type="match status" value="1"/>
</dbReference>
<dbReference type="InterPro" id="IPR036983">
    <property type="entry name" value="AIM24_sf"/>
</dbReference>
<organism evidence="1 2">
    <name type="scientific">Marine Group III euryarchaeote CG-Epi6</name>
    <dbReference type="NCBI Taxonomy" id="1889000"/>
    <lineage>
        <taxon>Archaea</taxon>
        <taxon>Methanobacteriati</taxon>
        <taxon>Thermoplasmatota</taxon>
        <taxon>Thermoplasmata</taxon>
        <taxon>Candidatus Thermoprofundales</taxon>
    </lineage>
</organism>
<protein>
    <submittedName>
        <fullName evidence="1">TIGR00266 family protein</fullName>
    </submittedName>
</protein>
<dbReference type="Gene3D" id="3.60.160.10">
    <property type="entry name" value="Mitochondrial biogenesis AIM24"/>
    <property type="match status" value="1"/>
</dbReference>
<evidence type="ECO:0000313" key="2">
    <source>
        <dbReference type="Proteomes" id="UP000183403"/>
    </source>
</evidence>
<dbReference type="InterPro" id="IPR016031">
    <property type="entry name" value="Trp_RNA-bd_attenuator-like_dom"/>
</dbReference>
<sequence>MKFDIKGNPSYGEVDVELGPGEVFLIEPGAMSRMSSNMESSFQRQGGFFSAMFRKMFGGENFFLGKYSHQNGGTLTFAPSIPGAVEHYSLSNNHLNIMAGSFLACTPGVNIKAKFGGLKALFSGEGAFLLEASGNGDLFFNSFGGIIEKEINGEFIVDTGHVVGFEPTLNYKISGMGNWKSTMLSGEGLVMTFNGTGKIYLQTRTVDGIASWLTPRLI</sequence>
<dbReference type="InterPro" id="IPR002838">
    <property type="entry name" value="AIM24"/>
</dbReference>
<dbReference type="PANTHER" id="PTHR43657">
    <property type="entry name" value="TRYPTOPHAN RNA-BINDING ATTENUATOR PROTEIN-LIKE PROTEIN"/>
    <property type="match status" value="1"/>
</dbReference>